<accession>A0A1J5P1U8</accession>
<dbReference type="EMBL" id="MLJW01007259">
    <property type="protein sequence ID" value="OIQ65521.1"/>
    <property type="molecule type" value="Genomic_DNA"/>
</dbReference>
<sequence length="128" mass="13678">MPAFHDGLAVHARNRPVDGRPLHRAIRQFVVPRAGEDPRRRGLSDAAYAGQDPGLWNATGLERIRDGAHHGVLADQIVETGGAVFPRQHAIGLASLRPTTEIEAALVGTFGIVRGQGSASVGHRSIRN</sequence>
<dbReference type="AlphaFoldDB" id="A0A1J5P1U8"/>
<comment type="caution">
    <text evidence="1">The sequence shown here is derived from an EMBL/GenBank/DDBJ whole genome shotgun (WGS) entry which is preliminary data.</text>
</comment>
<gene>
    <name evidence="1" type="ORF">GALL_529190</name>
</gene>
<reference evidence="1" key="1">
    <citation type="submission" date="2016-10" db="EMBL/GenBank/DDBJ databases">
        <title>Sequence of Gallionella enrichment culture.</title>
        <authorList>
            <person name="Poehlein A."/>
            <person name="Muehling M."/>
            <person name="Daniel R."/>
        </authorList>
    </citation>
    <scope>NUCLEOTIDE SEQUENCE</scope>
</reference>
<organism evidence="1">
    <name type="scientific">mine drainage metagenome</name>
    <dbReference type="NCBI Taxonomy" id="410659"/>
    <lineage>
        <taxon>unclassified sequences</taxon>
        <taxon>metagenomes</taxon>
        <taxon>ecological metagenomes</taxon>
    </lineage>
</organism>
<protein>
    <submittedName>
        <fullName evidence="1">Uncharacterized protein</fullName>
    </submittedName>
</protein>
<evidence type="ECO:0000313" key="1">
    <source>
        <dbReference type="EMBL" id="OIQ65521.1"/>
    </source>
</evidence>
<proteinExistence type="predicted"/>
<name>A0A1J5P1U8_9ZZZZ</name>